<dbReference type="InterPro" id="IPR002104">
    <property type="entry name" value="Integrase_catalytic"/>
</dbReference>
<dbReference type="GO" id="GO:0003677">
    <property type="term" value="F:DNA binding"/>
    <property type="evidence" value="ECO:0007669"/>
    <property type="project" value="UniProtKB-UniRule"/>
</dbReference>
<dbReference type="AlphaFoldDB" id="A0A1Y5THN7"/>
<dbReference type="InterPro" id="IPR044068">
    <property type="entry name" value="CB"/>
</dbReference>
<feature type="domain" description="Core-binding (CB)" evidence="11">
    <location>
        <begin position="2"/>
        <end position="87"/>
    </location>
</feature>
<dbReference type="Gene3D" id="1.10.443.10">
    <property type="entry name" value="Intergrase catalytic core"/>
    <property type="match status" value="1"/>
</dbReference>
<feature type="active site" evidence="9">
    <location>
        <position position="175"/>
    </location>
</feature>
<feature type="active site" evidence="9">
    <location>
        <position position="254"/>
    </location>
</feature>
<evidence type="ECO:0000256" key="7">
    <source>
        <dbReference type="ARBA" id="ARBA00023172"/>
    </source>
</evidence>
<evidence type="ECO:0000313" key="13">
    <source>
        <dbReference type="Proteomes" id="UP000193307"/>
    </source>
</evidence>
<dbReference type="GO" id="GO:0009037">
    <property type="term" value="F:tyrosine-based site-specific recombinase activity"/>
    <property type="evidence" value="ECO:0007669"/>
    <property type="project" value="UniProtKB-UniRule"/>
</dbReference>
<evidence type="ECO:0000259" key="10">
    <source>
        <dbReference type="PROSITE" id="PS51898"/>
    </source>
</evidence>
<dbReference type="InterPro" id="IPR050090">
    <property type="entry name" value="Tyrosine_recombinase_XerCD"/>
</dbReference>
<evidence type="ECO:0000256" key="6">
    <source>
        <dbReference type="ARBA" id="ARBA00023125"/>
    </source>
</evidence>
<dbReference type="InterPro" id="IPR010998">
    <property type="entry name" value="Integrase_recombinase_N"/>
</dbReference>
<keyword evidence="3 9" id="KW-0132">Cell division</keyword>
<keyword evidence="7 9" id="KW-0233">DNA recombination</keyword>
<keyword evidence="13" id="KW-1185">Reference proteome</keyword>
<feature type="domain" description="Tyr recombinase" evidence="10">
    <location>
        <begin position="108"/>
        <end position="302"/>
    </location>
</feature>
<keyword evidence="2 9" id="KW-0963">Cytoplasm</keyword>
<evidence type="ECO:0000256" key="1">
    <source>
        <dbReference type="ARBA" id="ARBA00004496"/>
    </source>
</evidence>
<evidence type="ECO:0000256" key="4">
    <source>
        <dbReference type="ARBA" id="ARBA00022829"/>
    </source>
</evidence>
<reference evidence="12 13" key="1">
    <citation type="submission" date="2017-03" db="EMBL/GenBank/DDBJ databases">
        <authorList>
            <person name="Afonso C.L."/>
            <person name="Miller P.J."/>
            <person name="Scott M.A."/>
            <person name="Spackman E."/>
            <person name="Goraichik I."/>
            <person name="Dimitrov K.M."/>
            <person name="Suarez D.L."/>
            <person name="Swayne D.E."/>
        </authorList>
    </citation>
    <scope>NUCLEOTIDE SEQUENCE [LARGE SCALE GENOMIC DNA]</scope>
    <source>
        <strain evidence="12 13">CECT 7971</strain>
    </source>
</reference>
<evidence type="ECO:0000256" key="8">
    <source>
        <dbReference type="ARBA" id="ARBA00023306"/>
    </source>
</evidence>
<dbReference type="InterPro" id="IPR011010">
    <property type="entry name" value="DNA_brk_join_enz"/>
</dbReference>
<dbReference type="HAMAP" id="MF_01808">
    <property type="entry name" value="Recomb_XerC_XerD"/>
    <property type="match status" value="1"/>
</dbReference>
<comment type="function">
    <text evidence="9">Site-specific tyrosine recombinase, which acts by catalyzing the cutting and rejoining of the recombining DNA molecules. The XerC-XerD complex is essential to convert dimers of the bacterial chromosome into monomers to permit their segregation at cell division. It also contributes to the segregational stability of plasmids.</text>
</comment>
<dbReference type="InterPro" id="IPR023009">
    <property type="entry name" value="Tyrosine_recombinase_XerC/XerD"/>
</dbReference>
<dbReference type="SUPFAM" id="SSF56349">
    <property type="entry name" value="DNA breaking-rejoining enzymes"/>
    <property type="match status" value="1"/>
</dbReference>
<evidence type="ECO:0000259" key="11">
    <source>
        <dbReference type="PROSITE" id="PS51900"/>
    </source>
</evidence>
<comment type="subunit">
    <text evidence="9">Forms a cyclic heterotetrameric complex composed of two molecules of XerC and two molecules of XerD.</text>
</comment>
<evidence type="ECO:0000256" key="9">
    <source>
        <dbReference type="HAMAP-Rule" id="MF_01808"/>
    </source>
</evidence>
<feature type="active site" description="O-(3'-phospho-DNA)-tyrosine intermediate" evidence="9">
    <location>
        <position position="289"/>
    </location>
</feature>
<keyword evidence="8 9" id="KW-0131">Cell cycle</keyword>
<sequence>MSSDHNWISRYAEAQAAELGAAENTRLSYGRDLIGFSDWLTPQGLSFETAQRADVEAYLVACESEGLAQSTRARRLSSIKQLFRFAFEEGWRTDNPAIQIRGPGRSKRLPKTLSEDEVAQLLTAARSLGRNDFDRARNTCLIEVLYATGMRASELVELPISAVRGDPRMLLVRGKGDKERMVPLSPPARAALIQWLELRDSAEETARIEKGVKPSPFVFPSRGKAGHLTRVGFYQLIKDMAVAAGLSPDKVTPHVMRHAFATHLLANGADLRSIQTLLGHADLSTTEIYTHVLDERLKELVLTHHPLANL</sequence>
<dbReference type="STRING" id="658057.SAMN04488032_11589"/>
<dbReference type="GO" id="GO:0007059">
    <property type="term" value="P:chromosome segregation"/>
    <property type="evidence" value="ECO:0007669"/>
    <property type="project" value="UniProtKB-UniRule"/>
</dbReference>
<dbReference type="GO" id="GO:0051301">
    <property type="term" value="P:cell division"/>
    <property type="evidence" value="ECO:0007669"/>
    <property type="project" value="UniProtKB-KW"/>
</dbReference>
<dbReference type="InterPro" id="IPR013762">
    <property type="entry name" value="Integrase-like_cat_sf"/>
</dbReference>
<dbReference type="Gene3D" id="1.10.150.130">
    <property type="match status" value="1"/>
</dbReference>
<dbReference type="GO" id="GO:0005737">
    <property type="term" value="C:cytoplasm"/>
    <property type="evidence" value="ECO:0007669"/>
    <property type="project" value="UniProtKB-SubCell"/>
</dbReference>
<dbReference type="EMBL" id="FWFW01000014">
    <property type="protein sequence ID" value="SLN64527.1"/>
    <property type="molecule type" value="Genomic_DNA"/>
</dbReference>
<protein>
    <recommendedName>
        <fullName evidence="9">Tyrosine recombinase XerC</fullName>
    </recommendedName>
</protein>
<feature type="active site" evidence="9">
    <location>
        <position position="151"/>
    </location>
</feature>
<dbReference type="Pfam" id="PF02899">
    <property type="entry name" value="Phage_int_SAM_1"/>
    <property type="match status" value="1"/>
</dbReference>
<dbReference type="NCBIfam" id="NF001399">
    <property type="entry name" value="PRK00283.1"/>
    <property type="match status" value="1"/>
</dbReference>
<proteinExistence type="inferred from homology"/>
<organism evidence="12 13">
    <name type="scientific">Pacificibacter marinus</name>
    <dbReference type="NCBI Taxonomy" id="658057"/>
    <lineage>
        <taxon>Bacteria</taxon>
        <taxon>Pseudomonadati</taxon>
        <taxon>Pseudomonadota</taxon>
        <taxon>Alphaproteobacteria</taxon>
        <taxon>Rhodobacterales</taxon>
        <taxon>Roseobacteraceae</taxon>
        <taxon>Pacificibacter</taxon>
    </lineage>
</organism>
<feature type="active site" evidence="9">
    <location>
        <position position="280"/>
    </location>
</feature>
<dbReference type="PROSITE" id="PS51900">
    <property type="entry name" value="CB"/>
    <property type="match status" value="1"/>
</dbReference>
<dbReference type="GO" id="GO:0006313">
    <property type="term" value="P:DNA transposition"/>
    <property type="evidence" value="ECO:0007669"/>
    <property type="project" value="UniProtKB-UniRule"/>
</dbReference>
<dbReference type="PANTHER" id="PTHR30349">
    <property type="entry name" value="PHAGE INTEGRASE-RELATED"/>
    <property type="match status" value="1"/>
</dbReference>
<evidence type="ECO:0000256" key="2">
    <source>
        <dbReference type="ARBA" id="ARBA00022490"/>
    </source>
</evidence>
<feature type="active site" evidence="9">
    <location>
        <position position="257"/>
    </location>
</feature>
<dbReference type="Pfam" id="PF00589">
    <property type="entry name" value="Phage_integrase"/>
    <property type="match status" value="1"/>
</dbReference>
<dbReference type="Proteomes" id="UP000193307">
    <property type="component" value="Unassembled WGS sequence"/>
</dbReference>
<keyword evidence="6 9" id="KW-0238">DNA-binding</keyword>
<comment type="subcellular location">
    <subcellularLocation>
        <location evidence="1 9">Cytoplasm</location>
    </subcellularLocation>
</comment>
<dbReference type="PANTHER" id="PTHR30349:SF90">
    <property type="entry name" value="TYROSINE RECOMBINASE XERD"/>
    <property type="match status" value="1"/>
</dbReference>
<gene>
    <name evidence="12" type="primary">xerD</name>
    <name evidence="9" type="synonym">xerC</name>
    <name evidence="12" type="ORF">PAM7971_03374</name>
</gene>
<keyword evidence="4 9" id="KW-0159">Chromosome partition</keyword>
<evidence type="ECO:0000256" key="5">
    <source>
        <dbReference type="ARBA" id="ARBA00022908"/>
    </source>
</evidence>
<dbReference type="RefSeq" id="WP_085850466.1">
    <property type="nucleotide sequence ID" value="NZ_FNZV01000015.1"/>
</dbReference>
<keyword evidence="5 9" id="KW-0229">DNA integration</keyword>
<evidence type="ECO:0000313" key="12">
    <source>
        <dbReference type="EMBL" id="SLN64527.1"/>
    </source>
</evidence>
<name>A0A1Y5THN7_9RHOB</name>
<dbReference type="InterPro" id="IPR004107">
    <property type="entry name" value="Integrase_SAM-like_N"/>
</dbReference>
<accession>A0A1Y5THN7</accession>
<comment type="similarity">
    <text evidence="9">Belongs to the 'phage' integrase family. XerC subfamily.</text>
</comment>
<evidence type="ECO:0000256" key="3">
    <source>
        <dbReference type="ARBA" id="ARBA00022618"/>
    </source>
</evidence>
<dbReference type="PROSITE" id="PS51898">
    <property type="entry name" value="TYR_RECOMBINASE"/>
    <property type="match status" value="1"/>
</dbReference>
<dbReference type="OrthoDB" id="9801717at2"/>